<dbReference type="AlphaFoldDB" id="A0A9P4MXC3"/>
<name>A0A9P4MXC3_9PLEO</name>
<sequence>MTETINRIDPNPDTIIILNDPTTEIAVWYDWTKEGDDNTGFSSRHSSGESRKDFNPGHGNRDNRRHVLYGLPTDPDRPGHQATGETQKSSIQYQVSSRHLMLASPWFKRALMREGWSESNRDADEAFLILMNILHLRNRQVPRTLSLELLAKIAVLIDYYECSEAVEVFSDLWTSRLKKTVDIPNLFTRDLVLWLCVSWVFRMPVQFEQVTRVAITQSIDETFDTLELPIPLKVTAAIDDARIKGIESLVSGFNTLSGKFLSDAYLCPVTHGNKSYECGCILLGALTKAMNNIGIRNGETPFDGLSFMDICHRMASRTTPIWYQSSSSGHYQSQHPCNLKTYVKDVIVEASRGIQGLNLGILERNG</sequence>
<protein>
    <recommendedName>
        <fullName evidence="4">BTB domain-containing protein</fullName>
    </recommendedName>
</protein>
<reference evidence="3" key="1">
    <citation type="journal article" date="2020" name="Stud. Mycol.">
        <title>101 Dothideomycetes genomes: A test case for predicting lifestyles and emergence of pathogens.</title>
        <authorList>
            <person name="Haridas S."/>
            <person name="Albert R."/>
            <person name="Binder M."/>
            <person name="Bloem J."/>
            <person name="LaButti K."/>
            <person name="Salamov A."/>
            <person name="Andreopoulos B."/>
            <person name="Baker S."/>
            <person name="Barry K."/>
            <person name="Bills G."/>
            <person name="Bluhm B."/>
            <person name="Cannon C."/>
            <person name="Castanera R."/>
            <person name="Culley D."/>
            <person name="Daum C."/>
            <person name="Ezra D."/>
            <person name="Gonzalez J."/>
            <person name="Henrissat B."/>
            <person name="Kuo A."/>
            <person name="Liang C."/>
            <person name="Lipzen A."/>
            <person name="Lutzoni F."/>
            <person name="Magnuson J."/>
            <person name="Mondo S."/>
            <person name="Nolan M."/>
            <person name="Ohm R."/>
            <person name="Pangilinan J."/>
            <person name="Park H.-J."/>
            <person name="Ramirez L."/>
            <person name="Alfaro M."/>
            <person name="Sun H."/>
            <person name="Tritt A."/>
            <person name="Yoshinaga Y."/>
            <person name="Zwiers L.-H."/>
            <person name="Turgeon B."/>
            <person name="Goodwin S."/>
            <person name="Spatafora J."/>
            <person name="Crous P."/>
            <person name="Grigoriev I."/>
        </authorList>
    </citation>
    <scope>NUCLEOTIDE SEQUENCE [LARGE SCALE GENOMIC DNA]</scope>
    <source>
        <strain evidence="3">CBS 304.66</strain>
    </source>
</reference>
<organism evidence="2 3">
    <name type="scientific">Lojkania enalia</name>
    <dbReference type="NCBI Taxonomy" id="147567"/>
    <lineage>
        <taxon>Eukaryota</taxon>
        <taxon>Fungi</taxon>
        <taxon>Dikarya</taxon>
        <taxon>Ascomycota</taxon>
        <taxon>Pezizomycotina</taxon>
        <taxon>Dothideomycetes</taxon>
        <taxon>Pleosporomycetidae</taxon>
        <taxon>Pleosporales</taxon>
        <taxon>Pleosporales incertae sedis</taxon>
        <taxon>Lojkania</taxon>
    </lineage>
</organism>
<evidence type="ECO:0008006" key="4">
    <source>
        <dbReference type="Google" id="ProtNLM"/>
    </source>
</evidence>
<feature type="compositionally biased region" description="Basic and acidic residues" evidence="1">
    <location>
        <begin position="46"/>
        <end position="62"/>
    </location>
</feature>
<keyword evidence="3" id="KW-1185">Reference proteome</keyword>
<gene>
    <name evidence="2" type="ORF">CC78DRAFT_572744</name>
</gene>
<feature type="region of interest" description="Disordered" evidence="1">
    <location>
        <begin position="38"/>
        <end position="90"/>
    </location>
</feature>
<dbReference type="OrthoDB" id="5326346at2759"/>
<dbReference type="EMBL" id="ML986786">
    <property type="protein sequence ID" value="KAF2258087.1"/>
    <property type="molecule type" value="Genomic_DNA"/>
</dbReference>
<accession>A0A9P4MXC3</accession>
<evidence type="ECO:0000256" key="1">
    <source>
        <dbReference type="SAM" id="MobiDB-lite"/>
    </source>
</evidence>
<evidence type="ECO:0000313" key="2">
    <source>
        <dbReference type="EMBL" id="KAF2258087.1"/>
    </source>
</evidence>
<proteinExistence type="predicted"/>
<comment type="caution">
    <text evidence="2">The sequence shown here is derived from an EMBL/GenBank/DDBJ whole genome shotgun (WGS) entry which is preliminary data.</text>
</comment>
<dbReference type="Proteomes" id="UP000800093">
    <property type="component" value="Unassembled WGS sequence"/>
</dbReference>
<evidence type="ECO:0000313" key="3">
    <source>
        <dbReference type="Proteomes" id="UP000800093"/>
    </source>
</evidence>